<sequence>MEQEPIDAERITIPRWTIKRDPRALGCSICGSAIVKITAEWRQVSFCTCRLIEYRVLPRAPKALPAPSPAADSRKDP</sequence>
<dbReference type="EMBL" id="CAJNBJ010000001">
    <property type="protein sequence ID" value="CAE6712520.1"/>
    <property type="molecule type" value="Genomic_DNA"/>
</dbReference>
<reference evidence="1 2" key="1">
    <citation type="submission" date="2021-02" db="EMBL/GenBank/DDBJ databases">
        <authorList>
            <person name="Han P."/>
        </authorList>
    </citation>
    <scope>NUCLEOTIDE SEQUENCE [LARGE SCALE GENOMIC DNA]</scope>
    <source>
        <strain evidence="1">Candidatus Nitrospira sp. ZN2</strain>
    </source>
</reference>
<accession>A0ABN7KXS5</accession>
<gene>
    <name evidence="1" type="ORF">NSPZN2_11287</name>
</gene>
<name>A0ABN7KXS5_9BACT</name>
<comment type="caution">
    <text evidence="1">The sequence shown here is derived from an EMBL/GenBank/DDBJ whole genome shotgun (WGS) entry which is preliminary data.</text>
</comment>
<proteinExistence type="predicted"/>
<protein>
    <submittedName>
        <fullName evidence="1">Uncharacterized protein</fullName>
    </submittedName>
</protein>
<dbReference type="RefSeq" id="WP_213041056.1">
    <property type="nucleotide sequence ID" value="NZ_CAJNBJ010000001.1"/>
</dbReference>
<dbReference type="Proteomes" id="UP000675880">
    <property type="component" value="Unassembled WGS sequence"/>
</dbReference>
<evidence type="ECO:0000313" key="1">
    <source>
        <dbReference type="EMBL" id="CAE6712520.1"/>
    </source>
</evidence>
<keyword evidence="2" id="KW-1185">Reference proteome</keyword>
<organism evidence="1 2">
    <name type="scientific">Nitrospira defluvii</name>
    <dbReference type="NCBI Taxonomy" id="330214"/>
    <lineage>
        <taxon>Bacteria</taxon>
        <taxon>Pseudomonadati</taxon>
        <taxon>Nitrospirota</taxon>
        <taxon>Nitrospiria</taxon>
        <taxon>Nitrospirales</taxon>
        <taxon>Nitrospiraceae</taxon>
        <taxon>Nitrospira</taxon>
    </lineage>
</organism>
<evidence type="ECO:0000313" key="2">
    <source>
        <dbReference type="Proteomes" id="UP000675880"/>
    </source>
</evidence>